<evidence type="ECO:0000313" key="4">
    <source>
        <dbReference type="WBParaSite" id="SSLN_0001278101-mRNA-1"/>
    </source>
</evidence>
<evidence type="ECO:0000256" key="1">
    <source>
        <dbReference type="SAM" id="MobiDB-lite"/>
    </source>
</evidence>
<feature type="region of interest" description="Disordered" evidence="1">
    <location>
        <begin position="81"/>
        <end position="113"/>
    </location>
</feature>
<proteinExistence type="predicted"/>
<dbReference type="EMBL" id="UYSU01037183">
    <property type="protein sequence ID" value="VDL98705.1"/>
    <property type="molecule type" value="Genomic_DNA"/>
</dbReference>
<evidence type="ECO:0000313" key="3">
    <source>
        <dbReference type="Proteomes" id="UP000275846"/>
    </source>
</evidence>
<organism evidence="4">
    <name type="scientific">Schistocephalus solidus</name>
    <name type="common">Tapeworm</name>
    <dbReference type="NCBI Taxonomy" id="70667"/>
    <lineage>
        <taxon>Eukaryota</taxon>
        <taxon>Metazoa</taxon>
        <taxon>Spiralia</taxon>
        <taxon>Lophotrochozoa</taxon>
        <taxon>Platyhelminthes</taxon>
        <taxon>Cestoda</taxon>
        <taxon>Eucestoda</taxon>
        <taxon>Diphyllobothriidea</taxon>
        <taxon>Diphyllobothriidae</taxon>
        <taxon>Schistocephalus</taxon>
    </lineage>
</organism>
<dbReference type="WBParaSite" id="SSLN_0001278101-mRNA-1">
    <property type="protein sequence ID" value="SSLN_0001278101-mRNA-1"/>
    <property type="gene ID" value="SSLN_0001278101"/>
</dbReference>
<reference evidence="2 3" key="2">
    <citation type="submission" date="2018-11" db="EMBL/GenBank/DDBJ databases">
        <authorList>
            <consortium name="Pathogen Informatics"/>
        </authorList>
    </citation>
    <scope>NUCLEOTIDE SEQUENCE [LARGE SCALE GENOMIC DNA]</scope>
    <source>
        <strain evidence="2 3">NST_G2</strain>
    </source>
</reference>
<dbReference type="Proteomes" id="UP000275846">
    <property type="component" value="Unassembled WGS sequence"/>
</dbReference>
<dbReference type="AlphaFoldDB" id="A0A183T772"/>
<protein>
    <submittedName>
        <fullName evidence="4">C2H2-type domain-containing protein</fullName>
    </submittedName>
</protein>
<keyword evidence="3" id="KW-1185">Reference proteome</keyword>
<evidence type="ECO:0000313" key="2">
    <source>
        <dbReference type="EMBL" id="VDL98705.1"/>
    </source>
</evidence>
<accession>A0A183T772</accession>
<reference evidence="4" key="1">
    <citation type="submission" date="2016-06" db="UniProtKB">
        <authorList>
            <consortium name="WormBaseParasite"/>
        </authorList>
    </citation>
    <scope>IDENTIFICATION</scope>
</reference>
<sequence length="163" mass="17278">MSHFSLGNKSKPANIPVKTGAAIYETNRIVTAKAKRAARKYMHLRPHTGNTKPPPTCPSCQRTFYTRIGLVGHLQTRCDNNPTTRPAASGNAPIAIPEPDPTTASISTAATSAHPPNIPLPALSTLTTSMVHVTTPATMAITTFTYPTSSSPLPTVEITHDAP</sequence>
<feature type="compositionally biased region" description="Low complexity" evidence="1">
    <location>
        <begin position="102"/>
        <end position="113"/>
    </location>
</feature>
<gene>
    <name evidence="2" type="ORF">SSLN_LOCUS12320</name>
</gene>
<name>A0A183T772_SCHSO</name>